<dbReference type="NCBIfam" id="NF040570">
    <property type="entry name" value="guided_TnpB"/>
    <property type="match status" value="1"/>
</dbReference>
<dbReference type="RefSeq" id="WP_380147354.1">
    <property type="nucleotide sequence ID" value="NZ_JBHUOR010000038.1"/>
</dbReference>
<keyword evidence="7" id="KW-0233">DNA recombination</keyword>
<feature type="compositionally biased region" description="Basic and acidic residues" evidence="8">
    <location>
        <begin position="216"/>
        <end position="236"/>
    </location>
</feature>
<keyword evidence="4" id="KW-0479">Metal-binding</keyword>
<reference evidence="13" key="1">
    <citation type="journal article" date="2019" name="Int. J. Syst. Evol. Microbiol.">
        <title>The Global Catalogue of Microorganisms (GCM) 10K type strain sequencing project: providing services to taxonomists for standard genome sequencing and annotation.</title>
        <authorList>
            <consortium name="The Broad Institute Genomics Platform"/>
            <consortium name="The Broad Institute Genome Sequencing Center for Infectious Disease"/>
            <person name="Wu L."/>
            <person name="Ma J."/>
        </authorList>
    </citation>
    <scope>NUCLEOTIDE SEQUENCE [LARGE SCALE GENOMIC DNA]</scope>
    <source>
        <strain evidence="13">KCTC 33522</strain>
    </source>
</reference>
<evidence type="ECO:0000313" key="13">
    <source>
        <dbReference type="Proteomes" id="UP001597568"/>
    </source>
</evidence>
<dbReference type="GO" id="GO:0004519">
    <property type="term" value="F:endonuclease activity"/>
    <property type="evidence" value="ECO:0007669"/>
    <property type="project" value="UniProtKB-KW"/>
</dbReference>
<keyword evidence="13" id="KW-1185">Reference proteome</keyword>
<feature type="region of interest" description="Disordered" evidence="8">
    <location>
        <begin position="216"/>
        <end position="237"/>
    </location>
</feature>
<evidence type="ECO:0000256" key="5">
    <source>
        <dbReference type="ARBA" id="ARBA00022833"/>
    </source>
</evidence>
<protein>
    <submittedName>
        <fullName evidence="12">IS200/IS605 family element RNA-guided endonuclease TnpB</fullName>
    </submittedName>
</protein>
<dbReference type="EMBL" id="JBHUOR010000038">
    <property type="protein sequence ID" value="MFD2868237.1"/>
    <property type="molecule type" value="Genomic_DNA"/>
</dbReference>
<dbReference type="PANTHER" id="PTHR30405">
    <property type="entry name" value="TRANSPOSASE"/>
    <property type="match status" value="1"/>
</dbReference>
<keyword evidence="12" id="KW-0378">Hydrolase</keyword>
<dbReference type="NCBIfam" id="NF038281">
    <property type="entry name" value="IS200_TnpB"/>
    <property type="match status" value="1"/>
</dbReference>
<dbReference type="InterPro" id="IPR021027">
    <property type="entry name" value="Transposase_put_HTH"/>
</dbReference>
<evidence type="ECO:0000259" key="11">
    <source>
        <dbReference type="Pfam" id="PF12323"/>
    </source>
</evidence>
<evidence type="ECO:0000256" key="3">
    <source>
        <dbReference type="ARBA" id="ARBA00022578"/>
    </source>
</evidence>
<name>A0ABW5XYY6_9BACL</name>
<accession>A0ABW5XYY6</accession>
<proteinExistence type="inferred from homology"/>
<dbReference type="Pfam" id="PF12323">
    <property type="entry name" value="HTH_OrfB_IS605"/>
    <property type="match status" value="1"/>
</dbReference>
<dbReference type="InterPro" id="IPR010095">
    <property type="entry name" value="Cas12f1-like_TNB"/>
</dbReference>
<gene>
    <name evidence="12" type="primary">tnpB</name>
    <name evidence="12" type="ORF">ACFSY7_06980</name>
</gene>
<evidence type="ECO:0000256" key="2">
    <source>
        <dbReference type="ARBA" id="ARBA00011044"/>
    </source>
</evidence>
<evidence type="ECO:0000256" key="7">
    <source>
        <dbReference type="ARBA" id="ARBA00023172"/>
    </source>
</evidence>
<feature type="domain" description="Cas12f1-like TNB" evidence="10">
    <location>
        <begin position="301"/>
        <end position="368"/>
    </location>
</feature>
<dbReference type="InterPro" id="IPR001959">
    <property type="entry name" value="Transposase"/>
</dbReference>
<feature type="domain" description="Probable transposase IS891/IS1136/IS1341" evidence="9">
    <location>
        <begin position="164"/>
        <end position="289"/>
    </location>
</feature>
<evidence type="ECO:0000259" key="10">
    <source>
        <dbReference type="Pfam" id="PF07282"/>
    </source>
</evidence>
<comment type="similarity">
    <text evidence="2">In the N-terminal section; belongs to the transposase 2 family.</text>
</comment>
<evidence type="ECO:0000256" key="4">
    <source>
        <dbReference type="ARBA" id="ARBA00022723"/>
    </source>
</evidence>
<dbReference type="Pfam" id="PF07282">
    <property type="entry name" value="Cas12f1-like_TNB"/>
    <property type="match status" value="1"/>
</dbReference>
<dbReference type="NCBIfam" id="TIGR01766">
    <property type="entry name" value="IS200/IS605 family accessory protein TnpB-like domain"/>
    <property type="match status" value="1"/>
</dbReference>
<evidence type="ECO:0000259" key="9">
    <source>
        <dbReference type="Pfam" id="PF01385"/>
    </source>
</evidence>
<sequence>MPRKAYKFRLYPTKEQQALIHQTHGHCRFVYNYFLERWNTSYKEEGNGLNRSLMSKLLTKMKKQDETAWLRNVDSVALQVAYENLIDSFQRFFKKQNNYPRFKSKKNPVQSYTTKNINNNIAIVSKRIKLPKLGLVKFKQTCGLEGRIMRATIKYNASGTFYVSVLCEVPDFKPLPQTKEAVGIDLGITDFAILSTGRKVDNQRFTKKMEQKLKREQRKLSRRYEQAKKDNRDLKKSKNYQKQRMKVARLRERVAFQREDFLNKLSTELIRQYDIICLEDLHIKGLLKNHKLAKAISDVSWSSFVQKLMYKAKWYGREVVKVSRFYPSSQICHACGHYDCKKSLDIRAWTCPSCFTTLDRDINASRNILGEGLRILNNPTVGTTGIA</sequence>
<keyword evidence="12" id="KW-0255">Endonuclease</keyword>
<keyword evidence="12" id="KW-0540">Nuclease</keyword>
<dbReference type="Proteomes" id="UP001597568">
    <property type="component" value="Unassembled WGS sequence"/>
</dbReference>
<dbReference type="Pfam" id="PF01385">
    <property type="entry name" value="OrfB_IS605"/>
    <property type="match status" value="1"/>
</dbReference>
<evidence type="ECO:0000256" key="8">
    <source>
        <dbReference type="SAM" id="MobiDB-lite"/>
    </source>
</evidence>
<feature type="domain" description="Transposase putative helix-turn-helix" evidence="11">
    <location>
        <begin position="3"/>
        <end position="46"/>
    </location>
</feature>
<keyword evidence="5" id="KW-0862">Zinc</keyword>
<dbReference type="InterPro" id="IPR053522">
    <property type="entry name" value="RNA-guided_endonuclease_TnpB"/>
</dbReference>
<comment type="caution">
    <text evidence="12">The sequence shown here is derived from an EMBL/GenBank/DDBJ whole genome shotgun (WGS) entry which is preliminary data.</text>
</comment>
<evidence type="ECO:0000313" key="12">
    <source>
        <dbReference type="EMBL" id="MFD2868237.1"/>
    </source>
</evidence>
<evidence type="ECO:0000256" key="1">
    <source>
        <dbReference type="ARBA" id="ARBA00008761"/>
    </source>
</evidence>
<dbReference type="PANTHER" id="PTHR30405:SF25">
    <property type="entry name" value="RNA-GUIDED DNA ENDONUCLEASE INSQ-RELATED"/>
    <property type="match status" value="1"/>
</dbReference>
<keyword evidence="3" id="KW-0815">Transposition</keyword>
<organism evidence="12 13">
    <name type="scientific">Kurthia populi</name>
    <dbReference type="NCBI Taxonomy" id="1562132"/>
    <lineage>
        <taxon>Bacteria</taxon>
        <taxon>Bacillati</taxon>
        <taxon>Bacillota</taxon>
        <taxon>Bacilli</taxon>
        <taxon>Bacillales</taxon>
        <taxon>Caryophanaceae</taxon>
        <taxon>Kurthia</taxon>
    </lineage>
</organism>
<comment type="similarity">
    <text evidence="1">In the C-terminal section; belongs to the transposase 35 family.</text>
</comment>
<dbReference type="InterPro" id="IPR051399">
    <property type="entry name" value="RNA-guided_DNA_endo/Transpos"/>
</dbReference>
<keyword evidence="6" id="KW-0238">DNA-binding</keyword>
<evidence type="ECO:0000256" key="6">
    <source>
        <dbReference type="ARBA" id="ARBA00023125"/>
    </source>
</evidence>